<dbReference type="GO" id="GO:0016787">
    <property type="term" value="F:hydrolase activity"/>
    <property type="evidence" value="ECO:0007669"/>
    <property type="project" value="UniProtKB-KW"/>
</dbReference>
<evidence type="ECO:0000256" key="2">
    <source>
        <dbReference type="ARBA" id="ARBA00022801"/>
    </source>
</evidence>
<evidence type="ECO:0000256" key="3">
    <source>
        <dbReference type="SAM" id="MobiDB-lite"/>
    </source>
</evidence>
<dbReference type="InterPro" id="IPR029058">
    <property type="entry name" value="AB_hydrolase_fold"/>
</dbReference>
<dbReference type="PANTHER" id="PTHR48070:SF3">
    <property type="entry name" value="ESTERASE DBAE-RELATED"/>
    <property type="match status" value="1"/>
</dbReference>
<dbReference type="GO" id="GO:0005737">
    <property type="term" value="C:cytoplasm"/>
    <property type="evidence" value="ECO:0007669"/>
    <property type="project" value="TreeGrafter"/>
</dbReference>
<dbReference type="SUPFAM" id="SSF53474">
    <property type="entry name" value="alpha/beta-Hydrolases"/>
    <property type="match status" value="1"/>
</dbReference>
<evidence type="ECO:0000313" key="5">
    <source>
        <dbReference type="EMBL" id="CAF9917450.1"/>
    </source>
</evidence>
<accession>A0A8H3IJ41</accession>
<dbReference type="InterPro" id="IPR050593">
    <property type="entry name" value="LovG"/>
</dbReference>
<dbReference type="GO" id="GO:0005634">
    <property type="term" value="C:nucleus"/>
    <property type="evidence" value="ECO:0007669"/>
    <property type="project" value="TreeGrafter"/>
</dbReference>
<keyword evidence="2" id="KW-0378">Hydrolase</keyword>
<feature type="region of interest" description="Disordered" evidence="3">
    <location>
        <begin position="1"/>
        <end position="24"/>
    </location>
</feature>
<feature type="compositionally biased region" description="Low complexity" evidence="3">
    <location>
        <begin position="1"/>
        <end position="17"/>
    </location>
</feature>
<evidence type="ECO:0000256" key="1">
    <source>
        <dbReference type="ARBA" id="ARBA00005863"/>
    </source>
</evidence>
<name>A0A8H3IJ41_9LECA</name>
<dbReference type="EMBL" id="CAJPDQ010000012">
    <property type="protein sequence ID" value="CAF9917450.1"/>
    <property type="molecule type" value="Genomic_DNA"/>
</dbReference>
<comment type="similarity">
    <text evidence="1">Belongs to the LovG family.</text>
</comment>
<protein>
    <recommendedName>
        <fullName evidence="4">Serine hydrolase domain-containing protein</fullName>
    </recommendedName>
</protein>
<keyword evidence="6" id="KW-1185">Reference proteome</keyword>
<sequence>MSSGTGATATTTTSTTAHPNSKSKPRILMFHGGGVSASIFTIQTRKVLWKLRPYFEFVFLDAPWVSPPGPGVLPVFADAGPFYRWARLHENEDANKLKDKLSAVLSKPGGEWVGVLGFSQGGRLAAGLCWQQQHGPDGLDMLAPGLEFKFAALVGAAWPLLLTVQDAPMAGQRESSKWDEKYEASISMPSVHCIGKRDAVAEMARLMARCFDKEQAKMLEPNIGHQMPLDDRENSELCDAILEAYKKGGGVLEEFPA</sequence>
<gene>
    <name evidence="5" type="ORF">GOMPHAMPRED_001266</name>
</gene>
<dbReference type="OrthoDB" id="414698at2759"/>
<dbReference type="PANTHER" id="PTHR48070">
    <property type="entry name" value="ESTERASE OVCA2"/>
    <property type="match status" value="1"/>
</dbReference>
<evidence type="ECO:0000259" key="4">
    <source>
        <dbReference type="Pfam" id="PF03959"/>
    </source>
</evidence>
<organism evidence="5 6">
    <name type="scientific">Gomphillus americanus</name>
    <dbReference type="NCBI Taxonomy" id="1940652"/>
    <lineage>
        <taxon>Eukaryota</taxon>
        <taxon>Fungi</taxon>
        <taxon>Dikarya</taxon>
        <taxon>Ascomycota</taxon>
        <taxon>Pezizomycotina</taxon>
        <taxon>Lecanoromycetes</taxon>
        <taxon>OSLEUM clade</taxon>
        <taxon>Ostropomycetidae</taxon>
        <taxon>Ostropales</taxon>
        <taxon>Graphidaceae</taxon>
        <taxon>Gomphilloideae</taxon>
        <taxon>Gomphillus</taxon>
    </lineage>
</organism>
<feature type="domain" description="Serine hydrolase" evidence="4">
    <location>
        <begin position="23"/>
        <end position="234"/>
    </location>
</feature>
<comment type="caution">
    <text evidence="5">The sequence shown here is derived from an EMBL/GenBank/DDBJ whole genome shotgun (WGS) entry which is preliminary data.</text>
</comment>
<evidence type="ECO:0000313" key="6">
    <source>
        <dbReference type="Proteomes" id="UP000664169"/>
    </source>
</evidence>
<dbReference type="Gene3D" id="3.40.50.1820">
    <property type="entry name" value="alpha/beta hydrolase"/>
    <property type="match status" value="1"/>
</dbReference>
<reference evidence="5" key="1">
    <citation type="submission" date="2021-03" db="EMBL/GenBank/DDBJ databases">
        <authorList>
            <person name="Tagirdzhanova G."/>
        </authorList>
    </citation>
    <scope>NUCLEOTIDE SEQUENCE</scope>
</reference>
<proteinExistence type="inferred from homology"/>
<dbReference type="Proteomes" id="UP000664169">
    <property type="component" value="Unassembled WGS sequence"/>
</dbReference>
<dbReference type="GO" id="GO:0044550">
    <property type="term" value="P:secondary metabolite biosynthetic process"/>
    <property type="evidence" value="ECO:0007669"/>
    <property type="project" value="TreeGrafter"/>
</dbReference>
<dbReference type="AlphaFoldDB" id="A0A8H3IJ41"/>
<dbReference type="Pfam" id="PF03959">
    <property type="entry name" value="FSH1"/>
    <property type="match status" value="1"/>
</dbReference>
<dbReference type="InterPro" id="IPR005645">
    <property type="entry name" value="FSH-like_dom"/>
</dbReference>